<reference evidence="3 5" key="2">
    <citation type="submission" date="2018-08" db="EMBL/GenBank/DDBJ databases">
        <title>Genomic Encyclopedia of Archaeal and Bacterial Type Strains, Phase II (KMG-II): from individual species to whole genera.</title>
        <authorList>
            <person name="Goeker M."/>
        </authorList>
    </citation>
    <scope>NUCLEOTIDE SEQUENCE [LARGE SCALE GENOMIC DNA]</scope>
    <source>
        <strain evidence="3 5">DSM 2261</strain>
    </source>
</reference>
<evidence type="ECO:0000313" key="3">
    <source>
        <dbReference type="EMBL" id="REG28776.1"/>
    </source>
</evidence>
<dbReference type="Proteomes" id="UP000035579">
    <property type="component" value="Chromosome"/>
</dbReference>
<accession>A0AAC8Q7F7</accession>
<organism evidence="2 4">
    <name type="scientific">Archangium gephyra</name>
    <dbReference type="NCBI Taxonomy" id="48"/>
    <lineage>
        <taxon>Bacteria</taxon>
        <taxon>Pseudomonadati</taxon>
        <taxon>Myxococcota</taxon>
        <taxon>Myxococcia</taxon>
        <taxon>Myxococcales</taxon>
        <taxon>Cystobacterineae</taxon>
        <taxon>Archangiaceae</taxon>
        <taxon>Archangium</taxon>
    </lineage>
</organism>
<dbReference type="KEGG" id="age:AA314_03920"/>
<keyword evidence="5" id="KW-1185">Reference proteome</keyword>
<evidence type="ECO:0000313" key="4">
    <source>
        <dbReference type="Proteomes" id="UP000035579"/>
    </source>
</evidence>
<evidence type="ECO:0000313" key="5">
    <source>
        <dbReference type="Proteomes" id="UP000256345"/>
    </source>
</evidence>
<dbReference type="EMBL" id="CP011509">
    <property type="protein sequence ID" value="AKJ02294.1"/>
    <property type="molecule type" value="Genomic_DNA"/>
</dbReference>
<keyword evidence="2" id="KW-0449">Lipoprotein</keyword>
<sequence length="253" mass="26576">MRQTTYSVMMALALVASACGGFDNTPFRTGTVRGQLTEADPSVALVSLVGHPEVRGTVAADGSFVLERVPAGPGELFIVASADKAVRLPVVVPGGGSARLEDVVPRAAGFLELRVRGTARQELEEGRASVLGTPFQQQPLAKDGSLRVGPLPEGCYTVEASASGFPVKKTEACVTESESKEVKIQLPGTEDDVDFVNRGCATTGCERGTQCASDGRCVECLSNEQCAPGLACRDERCQTPLPPDTTERRPSPP</sequence>
<dbReference type="PROSITE" id="PS51257">
    <property type="entry name" value="PROKAR_LIPOPROTEIN"/>
    <property type="match status" value="1"/>
</dbReference>
<dbReference type="AlphaFoldDB" id="A0AAC8Q7F7"/>
<reference evidence="2 4" key="1">
    <citation type="submission" date="2015-05" db="EMBL/GenBank/DDBJ databases">
        <title>Genome assembly of Archangium gephyra DSM 2261.</title>
        <authorList>
            <person name="Sharma G."/>
            <person name="Subramanian S."/>
        </authorList>
    </citation>
    <scope>NUCLEOTIDE SEQUENCE [LARGE SCALE GENOMIC DNA]</scope>
    <source>
        <strain evidence="2 4">DSM 2261</strain>
    </source>
</reference>
<name>A0AAC8Q7F7_9BACT</name>
<feature type="chain" id="PRO_5042173356" evidence="1">
    <location>
        <begin position="19"/>
        <end position="253"/>
    </location>
</feature>
<feature type="signal peptide" evidence="1">
    <location>
        <begin position="1"/>
        <end position="18"/>
    </location>
</feature>
<evidence type="ECO:0000256" key="1">
    <source>
        <dbReference type="SAM" id="SignalP"/>
    </source>
</evidence>
<protein>
    <submittedName>
        <fullName evidence="2">Lipoprotein</fullName>
    </submittedName>
</protein>
<keyword evidence="1" id="KW-0732">Signal</keyword>
<dbReference type="RefSeq" id="WP_053066537.1">
    <property type="nucleotide sequence ID" value="NZ_CP011509.1"/>
</dbReference>
<gene>
    <name evidence="2" type="ORF">AA314_03920</name>
    <name evidence="3" type="ORF">ATI61_108318</name>
</gene>
<evidence type="ECO:0000313" key="2">
    <source>
        <dbReference type="EMBL" id="AKJ02294.1"/>
    </source>
</evidence>
<proteinExistence type="predicted"/>
<dbReference type="Proteomes" id="UP000256345">
    <property type="component" value="Unassembled WGS sequence"/>
</dbReference>
<dbReference type="EMBL" id="QUMU01000008">
    <property type="protein sequence ID" value="REG28776.1"/>
    <property type="molecule type" value="Genomic_DNA"/>
</dbReference>